<dbReference type="PATRIC" id="fig|1432052.3.peg.2724"/>
<dbReference type="GO" id="GO:0003700">
    <property type="term" value="F:DNA-binding transcription factor activity"/>
    <property type="evidence" value="ECO:0007669"/>
    <property type="project" value="InterPro"/>
</dbReference>
<dbReference type="InterPro" id="IPR009057">
    <property type="entry name" value="Homeodomain-like_sf"/>
</dbReference>
<evidence type="ECO:0000256" key="3">
    <source>
        <dbReference type="ARBA" id="ARBA00023163"/>
    </source>
</evidence>
<dbReference type="PANTHER" id="PTHR43280:SF2">
    <property type="entry name" value="HTH-TYPE TRANSCRIPTIONAL REGULATOR EXSA"/>
    <property type="match status" value="1"/>
</dbReference>
<keyword evidence="2" id="KW-0238">DNA-binding</keyword>
<reference evidence="6 7" key="1">
    <citation type="submission" date="2016-07" db="EMBL/GenBank/DDBJ databases">
        <title>Characterization of isolates of Eisenbergiella tayi derived from blood cultures, using whole genome sequencing.</title>
        <authorList>
            <person name="Burdz T."/>
            <person name="Wiebe D."/>
            <person name="Huynh C."/>
            <person name="Bernard K."/>
        </authorList>
    </citation>
    <scope>NUCLEOTIDE SEQUENCE [LARGE SCALE GENOMIC DNA]</scope>
    <source>
        <strain evidence="6 7">NML 120489</strain>
    </source>
</reference>
<evidence type="ECO:0000256" key="2">
    <source>
        <dbReference type="ARBA" id="ARBA00023125"/>
    </source>
</evidence>
<keyword evidence="1" id="KW-0805">Transcription regulation</keyword>
<dbReference type="GO" id="GO:0043565">
    <property type="term" value="F:sequence-specific DNA binding"/>
    <property type="evidence" value="ECO:0007669"/>
    <property type="project" value="InterPro"/>
</dbReference>
<dbReference type="InterPro" id="IPR018060">
    <property type="entry name" value="HTH_AraC"/>
</dbReference>
<dbReference type="GeneID" id="93303870"/>
<dbReference type="Gene3D" id="1.10.10.60">
    <property type="entry name" value="Homeodomain-like"/>
    <property type="match status" value="2"/>
</dbReference>
<protein>
    <submittedName>
        <fullName evidence="6">HTH-type transcriptional regulator YesS</fullName>
    </submittedName>
</protein>
<evidence type="ECO:0000313" key="6">
    <source>
        <dbReference type="EMBL" id="ODM11855.1"/>
    </source>
</evidence>
<feature type="transmembrane region" description="Helical" evidence="4">
    <location>
        <begin position="301"/>
        <end position="322"/>
    </location>
</feature>
<sequence length="646" mass="75150">MRKGKNREIYIRFLLNALPILIIPLFLLFSAYFRNQKLFKQEIYDKNISILENSALMGESMMASVESIVNYLDESSSVNKFLNFYSLNEDGTNTNEVILLQKDINSLITANDAIDNIQIFSKNNKMLLDGTQVVINLNRYYDYTFSITGIDYDHWYHEMLMGIHNWNNRLHTLETTDKSITKQMFFFSSDIPANSGIYSSGCVFILLGQDKLFRYFDRLEYQKDGFVYLQDGDGNILCEDNRTGVENIYLPSEETSENSGFITKKIGGNDLFLTYYKDKNNWLYVCAVPRKLVMSAVQDTWGYFLFMLVFALGIGILLVHYFTTRLSAPITKIYDLLKTGKSAVSYDEFDEEIERLIQKNEQMQDELEKQIPALKTSIFHTLATGGYHTREEIGENLQKIQIAADSPLYLIIIVSLNDLDTGNNLEKIAAQKIYLKKIMEETFRTTQIYDLDFERIALLLESSCQEKQEAKQQCEQNLAYVKEKMENNSGISISFHGDAITDIGRIPSGFKHIRTLLDNEYESFKGIIQWYDEKNLVRKIREQETYDIKQRIRKHIEENYADPQLSLISVADSFGISEVYLSRLFKQSFEQNFSKYVEELRMNKAKELIEMDMYTVSDISGIVGYNSPQTFRRAYKRYFGCTPRER</sequence>
<organism evidence="6 7">
    <name type="scientific">Eisenbergiella tayi</name>
    <dbReference type="NCBI Taxonomy" id="1432052"/>
    <lineage>
        <taxon>Bacteria</taxon>
        <taxon>Bacillati</taxon>
        <taxon>Bacillota</taxon>
        <taxon>Clostridia</taxon>
        <taxon>Lachnospirales</taxon>
        <taxon>Lachnospiraceae</taxon>
        <taxon>Eisenbergiella</taxon>
    </lineage>
</organism>
<feature type="domain" description="HTH araC/xylS-type" evidence="5">
    <location>
        <begin position="550"/>
        <end position="646"/>
    </location>
</feature>
<evidence type="ECO:0000259" key="5">
    <source>
        <dbReference type="PROSITE" id="PS01124"/>
    </source>
</evidence>
<dbReference type="Proteomes" id="UP000095003">
    <property type="component" value="Unassembled WGS sequence"/>
</dbReference>
<keyword evidence="4" id="KW-0812">Transmembrane</keyword>
<name>A0A1E3AT15_9FIRM</name>
<dbReference type="AlphaFoldDB" id="A0A1E3AT15"/>
<evidence type="ECO:0000313" key="7">
    <source>
        <dbReference type="Proteomes" id="UP000095003"/>
    </source>
</evidence>
<feature type="transmembrane region" description="Helical" evidence="4">
    <location>
        <begin position="12"/>
        <end position="33"/>
    </location>
</feature>
<proteinExistence type="predicted"/>
<dbReference type="SMART" id="SM00342">
    <property type="entry name" value="HTH_ARAC"/>
    <property type="match status" value="1"/>
</dbReference>
<dbReference type="Pfam" id="PF12833">
    <property type="entry name" value="HTH_18"/>
    <property type="match status" value="1"/>
</dbReference>
<dbReference type="EMBL" id="MCGI01000002">
    <property type="protein sequence ID" value="ODM11855.1"/>
    <property type="molecule type" value="Genomic_DNA"/>
</dbReference>
<dbReference type="RefSeq" id="WP_069157035.1">
    <property type="nucleotide sequence ID" value="NZ_DBFYTC010000210.1"/>
</dbReference>
<evidence type="ECO:0000256" key="4">
    <source>
        <dbReference type="SAM" id="Phobius"/>
    </source>
</evidence>
<dbReference type="SUPFAM" id="SSF46689">
    <property type="entry name" value="Homeodomain-like"/>
    <property type="match status" value="2"/>
</dbReference>
<dbReference type="PROSITE" id="PS01124">
    <property type="entry name" value="HTH_ARAC_FAMILY_2"/>
    <property type="match status" value="1"/>
</dbReference>
<accession>A0A1E3AT15</accession>
<evidence type="ECO:0000256" key="1">
    <source>
        <dbReference type="ARBA" id="ARBA00023015"/>
    </source>
</evidence>
<dbReference type="PANTHER" id="PTHR43280">
    <property type="entry name" value="ARAC-FAMILY TRANSCRIPTIONAL REGULATOR"/>
    <property type="match status" value="1"/>
</dbReference>
<comment type="caution">
    <text evidence="6">The sequence shown here is derived from an EMBL/GenBank/DDBJ whole genome shotgun (WGS) entry which is preliminary data.</text>
</comment>
<keyword evidence="4" id="KW-0472">Membrane</keyword>
<keyword evidence="4" id="KW-1133">Transmembrane helix</keyword>
<keyword evidence="3" id="KW-0804">Transcription</keyword>
<gene>
    <name evidence="6" type="primary">yesS_12</name>
    <name evidence="6" type="ORF">BEH84_02470</name>
</gene>